<reference evidence="1" key="1">
    <citation type="submission" date="2016-08" db="EMBL/GenBank/DDBJ databases">
        <authorList>
            <person name="Ngugi D.K."/>
            <person name="Miyake S."/>
            <person name="Stingl U."/>
        </authorList>
    </citation>
    <scope>NUCLEOTIDE SEQUENCE</scope>
    <source>
        <strain evidence="1">SCG-D08WGA-EpuloA1</strain>
    </source>
</reference>
<sequence>MVTIEQKLTLFSKLMKQDISEEIKEKRDAIEKKYDELRATKEKETESKSKKYIEDYLKNSTIKTVEQESQVRLTTKKKVVEAKEKLITQVLEEVKLKVQNFITTSNYEVFLQNRILEMENFIKENNNIILLLSVEDKTHYEKKINEFLEENNISNITFDVTNKIQLGGFILSVPEKKIQIDMSIDRLMEDKKEGMVEQILEDIEKESDTNVA</sequence>
<protein>
    <submittedName>
        <fullName evidence="1">Uncharacterized protein</fullName>
    </submittedName>
</protein>
<accession>A0ACC8X968</accession>
<evidence type="ECO:0000313" key="2">
    <source>
        <dbReference type="Proteomes" id="UP000188637"/>
    </source>
</evidence>
<proteinExistence type="predicted"/>
<evidence type="ECO:0000313" key="1">
    <source>
        <dbReference type="EMBL" id="ONI38552.1"/>
    </source>
</evidence>
<dbReference type="Proteomes" id="UP000188637">
    <property type="component" value="Unassembled WGS sequence"/>
</dbReference>
<name>A0ACC8X968_9FIRM</name>
<gene>
    <name evidence="1" type="ORF">AN640_02415</name>
</gene>
<dbReference type="EMBL" id="LJHD01000288">
    <property type="protein sequence ID" value="ONI38552.1"/>
    <property type="molecule type" value="Genomic_DNA"/>
</dbReference>
<comment type="caution">
    <text evidence="1">The sequence shown here is derived from an EMBL/GenBank/DDBJ whole genome shotgun (WGS) entry which is preliminary data.</text>
</comment>
<organism evidence="1 2">
    <name type="scientific">Candidatus Epulonipiscium fishelsonii</name>
    <dbReference type="NCBI Taxonomy" id="77094"/>
    <lineage>
        <taxon>Bacteria</taxon>
        <taxon>Bacillati</taxon>
        <taxon>Bacillota</taxon>
        <taxon>Clostridia</taxon>
        <taxon>Lachnospirales</taxon>
        <taxon>Lachnospiraceae</taxon>
        <taxon>Candidatus Epulonipiscium</taxon>
    </lineage>
</organism>
<keyword evidence="2" id="KW-1185">Reference proteome</keyword>